<dbReference type="AlphaFoldDB" id="A0A0J7KEP8"/>
<gene>
    <name evidence="2" type="ORF">RF55_11727</name>
</gene>
<reference evidence="2 3" key="1">
    <citation type="submission" date="2015-04" db="EMBL/GenBank/DDBJ databases">
        <title>Lasius niger genome sequencing.</title>
        <authorList>
            <person name="Konorov E.A."/>
            <person name="Nikitin M.A."/>
            <person name="Kirill M.V."/>
            <person name="Chang P."/>
        </authorList>
    </citation>
    <scope>NUCLEOTIDE SEQUENCE [LARGE SCALE GENOMIC DNA]</scope>
    <source>
        <tissue evidence="2">Whole</tissue>
    </source>
</reference>
<feature type="chain" id="PRO_5005290008" evidence="1">
    <location>
        <begin position="25"/>
        <end position="118"/>
    </location>
</feature>
<protein>
    <submittedName>
        <fullName evidence="2">Uncharacterized protein</fullName>
    </submittedName>
</protein>
<evidence type="ECO:0000256" key="1">
    <source>
        <dbReference type="SAM" id="SignalP"/>
    </source>
</evidence>
<comment type="caution">
    <text evidence="2">The sequence shown here is derived from an EMBL/GenBank/DDBJ whole genome shotgun (WGS) entry which is preliminary data.</text>
</comment>
<keyword evidence="3" id="KW-1185">Reference proteome</keyword>
<evidence type="ECO:0000313" key="3">
    <source>
        <dbReference type="Proteomes" id="UP000036403"/>
    </source>
</evidence>
<dbReference type="Proteomes" id="UP000036403">
    <property type="component" value="Unassembled WGS sequence"/>
</dbReference>
<name>A0A0J7KEP8_LASNI</name>
<dbReference type="PaxDb" id="67767-A0A0J7KEP8"/>
<organism evidence="2 3">
    <name type="scientific">Lasius niger</name>
    <name type="common">Black garden ant</name>
    <dbReference type="NCBI Taxonomy" id="67767"/>
    <lineage>
        <taxon>Eukaryota</taxon>
        <taxon>Metazoa</taxon>
        <taxon>Ecdysozoa</taxon>
        <taxon>Arthropoda</taxon>
        <taxon>Hexapoda</taxon>
        <taxon>Insecta</taxon>
        <taxon>Pterygota</taxon>
        <taxon>Neoptera</taxon>
        <taxon>Endopterygota</taxon>
        <taxon>Hymenoptera</taxon>
        <taxon>Apocrita</taxon>
        <taxon>Aculeata</taxon>
        <taxon>Formicoidea</taxon>
        <taxon>Formicidae</taxon>
        <taxon>Formicinae</taxon>
        <taxon>Lasius</taxon>
        <taxon>Lasius</taxon>
    </lineage>
</organism>
<keyword evidence="1" id="KW-0732">Signal</keyword>
<sequence>MNLSVGATILCVLVVALLSETAYIRPPDWHLSRYRRLSDQRLAELETILALQNVKGVAVPVAFGKVDPAVVGRKRRSITESTLGQSNRIRPLLWKEDPREEQRLSDDLIQKLLGVARE</sequence>
<proteinExistence type="predicted"/>
<dbReference type="EMBL" id="LBMM01008628">
    <property type="protein sequence ID" value="KMQ88729.1"/>
    <property type="molecule type" value="Genomic_DNA"/>
</dbReference>
<accession>A0A0J7KEP8</accession>
<evidence type="ECO:0000313" key="2">
    <source>
        <dbReference type="EMBL" id="KMQ88729.1"/>
    </source>
</evidence>
<feature type="signal peptide" evidence="1">
    <location>
        <begin position="1"/>
        <end position="24"/>
    </location>
</feature>
<dbReference type="OrthoDB" id="6514900at2759"/>